<feature type="non-terminal residue" evidence="2">
    <location>
        <position position="1"/>
    </location>
</feature>
<proteinExistence type="predicted"/>
<name>A0A9P9Y9T5_9MUSC</name>
<feature type="region of interest" description="Disordered" evidence="1">
    <location>
        <begin position="15"/>
        <end position="42"/>
    </location>
</feature>
<evidence type="ECO:0000256" key="1">
    <source>
        <dbReference type="SAM" id="MobiDB-lite"/>
    </source>
</evidence>
<comment type="caution">
    <text evidence="2">The sequence shown here is derived from an EMBL/GenBank/DDBJ whole genome shotgun (WGS) entry which is preliminary data.</text>
</comment>
<dbReference type="AlphaFoldDB" id="A0A9P9Y9T5"/>
<accession>A0A9P9Y9T5</accession>
<dbReference type="EMBL" id="JAMKOV010000246">
    <property type="protein sequence ID" value="KAI8033039.1"/>
    <property type="molecule type" value="Genomic_DNA"/>
</dbReference>
<protein>
    <submittedName>
        <fullName evidence="2">Uncharacterized protein</fullName>
    </submittedName>
</protein>
<keyword evidence="3" id="KW-1185">Reference proteome</keyword>
<sequence length="71" mass="7845">MKMLLGVRPIDNPASSFFRTGISDRDRSSSPEMNQWPAGELSSPWVTAIQPRASIGSTHTAHAQKKKTHLK</sequence>
<organism evidence="2 3">
    <name type="scientific">Drosophila gunungcola</name>
    <name type="common">fruit fly</name>
    <dbReference type="NCBI Taxonomy" id="103775"/>
    <lineage>
        <taxon>Eukaryota</taxon>
        <taxon>Metazoa</taxon>
        <taxon>Ecdysozoa</taxon>
        <taxon>Arthropoda</taxon>
        <taxon>Hexapoda</taxon>
        <taxon>Insecta</taxon>
        <taxon>Pterygota</taxon>
        <taxon>Neoptera</taxon>
        <taxon>Endopterygota</taxon>
        <taxon>Diptera</taxon>
        <taxon>Brachycera</taxon>
        <taxon>Muscomorpha</taxon>
        <taxon>Ephydroidea</taxon>
        <taxon>Drosophilidae</taxon>
        <taxon>Drosophila</taxon>
        <taxon>Sophophora</taxon>
    </lineage>
</organism>
<dbReference type="Proteomes" id="UP001059596">
    <property type="component" value="Unassembled WGS sequence"/>
</dbReference>
<evidence type="ECO:0000313" key="3">
    <source>
        <dbReference type="Proteomes" id="UP001059596"/>
    </source>
</evidence>
<gene>
    <name evidence="2" type="ORF">M5D96_014203</name>
</gene>
<evidence type="ECO:0000313" key="2">
    <source>
        <dbReference type="EMBL" id="KAI8033039.1"/>
    </source>
</evidence>
<reference evidence="2" key="1">
    <citation type="journal article" date="2023" name="Genome Biol. Evol.">
        <title>Long-read-based Genome Assembly of Drosophila gunungcola Reveals Fewer Chemosensory Genes in Flower-breeding Species.</title>
        <authorList>
            <person name="Negi A."/>
            <person name="Liao B.Y."/>
            <person name="Yeh S.D."/>
        </authorList>
    </citation>
    <scope>NUCLEOTIDE SEQUENCE</scope>
    <source>
        <strain evidence="2">Sukarami</strain>
    </source>
</reference>